<organism evidence="3 4">
    <name type="scientific">Parathielavia appendiculata</name>
    <dbReference type="NCBI Taxonomy" id="2587402"/>
    <lineage>
        <taxon>Eukaryota</taxon>
        <taxon>Fungi</taxon>
        <taxon>Dikarya</taxon>
        <taxon>Ascomycota</taxon>
        <taxon>Pezizomycotina</taxon>
        <taxon>Sordariomycetes</taxon>
        <taxon>Sordariomycetidae</taxon>
        <taxon>Sordariales</taxon>
        <taxon>Chaetomiaceae</taxon>
        <taxon>Parathielavia</taxon>
    </lineage>
</organism>
<dbReference type="InterPro" id="IPR036291">
    <property type="entry name" value="NAD(P)-bd_dom_sf"/>
</dbReference>
<dbReference type="EMBL" id="MU853230">
    <property type="protein sequence ID" value="KAK4122844.1"/>
    <property type="molecule type" value="Genomic_DNA"/>
</dbReference>
<dbReference type="GeneID" id="87829919"/>
<evidence type="ECO:0000256" key="2">
    <source>
        <dbReference type="ARBA" id="ARBA00023002"/>
    </source>
</evidence>
<dbReference type="SUPFAM" id="SSF51735">
    <property type="entry name" value="NAD(P)-binding Rossmann-fold domains"/>
    <property type="match status" value="1"/>
</dbReference>
<protein>
    <submittedName>
        <fullName evidence="3">NAD(P)-binding protein</fullName>
    </submittedName>
</protein>
<dbReference type="AlphaFoldDB" id="A0AAN6Z3L9"/>
<dbReference type="PANTHER" id="PTHR24320:SF154">
    <property type="entry name" value="OXIDOREDUCTASE, SHORT-CHAIN DEHYDROGENASE_REDUCTASE FAMILY (AFU_ORTHOLOGUE AFUA_2G04560)"/>
    <property type="match status" value="1"/>
</dbReference>
<dbReference type="Pfam" id="PF00106">
    <property type="entry name" value="adh_short"/>
    <property type="match status" value="1"/>
</dbReference>
<evidence type="ECO:0000256" key="1">
    <source>
        <dbReference type="ARBA" id="ARBA00006484"/>
    </source>
</evidence>
<dbReference type="GO" id="GO:0016491">
    <property type="term" value="F:oxidoreductase activity"/>
    <property type="evidence" value="ECO:0007669"/>
    <property type="project" value="UniProtKB-KW"/>
</dbReference>
<sequence length="306" mass="32827">MPGFDPKRDVPDLNSKVILITGGTAGVGAGTVVELVRHKPAHVLFTGRKAKSAEATIASAKAAAPDVQVSFVELDLADLASVKAAGEKLAADLPRLDVLMCNAGVMAVPAAQSKDGYEIHFATNHLGHALLTLQLLPLLSRTAADRAGSDVRIIVVTSTAWRGTPPGGIAFDRLKTKQEMAVLGRWLRYGQSKLANMIFARELAARNPQILSFSLTPGVVSTGLVTDLGLADKALIYIPNIGRVKTPEEGTHNLLWAIGAPRKDIKPGGFYEPVGRLSTMETKASRDPDLGKKLWDWTETELRQWV</sequence>
<gene>
    <name evidence="3" type="ORF">N657DRAFT_646599</name>
</gene>
<dbReference type="Gene3D" id="3.40.50.720">
    <property type="entry name" value="NAD(P)-binding Rossmann-like Domain"/>
    <property type="match status" value="1"/>
</dbReference>
<evidence type="ECO:0000313" key="4">
    <source>
        <dbReference type="Proteomes" id="UP001302602"/>
    </source>
</evidence>
<comment type="caution">
    <text evidence="3">The sequence shown here is derived from an EMBL/GenBank/DDBJ whole genome shotgun (WGS) entry which is preliminary data.</text>
</comment>
<keyword evidence="4" id="KW-1185">Reference proteome</keyword>
<dbReference type="PRINTS" id="PR00081">
    <property type="entry name" value="GDHRDH"/>
</dbReference>
<keyword evidence="2" id="KW-0560">Oxidoreductase</keyword>
<reference evidence="3" key="2">
    <citation type="submission" date="2023-05" db="EMBL/GenBank/DDBJ databases">
        <authorList>
            <consortium name="Lawrence Berkeley National Laboratory"/>
            <person name="Steindorff A."/>
            <person name="Hensen N."/>
            <person name="Bonometti L."/>
            <person name="Westerberg I."/>
            <person name="Brannstrom I.O."/>
            <person name="Guillou S."/>
            <person name="Cros-Aarteil S."/>
            <person name="Calhoun S."/>
            <person name="Haridas S."/>
            <person name="Kuo A."/>
            <person name="Mondo S."/>
            <person name="Pangilinan J."/>
            <person name="Riley R."/>
            <person name="Labutti K."/>
            <person name="Andreopoulos B."/>
            <person name="Lipzen A."/>
            <person name="Chen C."/>
            <person name="Yanf M."/>
            <person name="Daum C."/>
            <person name="Ng V."/>
            <person name="Clum A."/>
            <person name="Ohm R."/>
            <person name="Martin F."/>
            <person name="Silar P."/>
            <person name="Natvig D."/>
            <person name="Lalanne C."/>
            <person name="Gautier V."/>
            <person name="Ament-Velasquez S.L."/>
            <person name="Kruys A."/>
            <person name="Hutchinson M.I."/>
            <person name="Powell A.J."/>
            <person name="Barry K."/>
            <person name="Miller A.N."/>
            <person name="Grigoriev I.V."/>
            <person name="Debuchy R."/>
            <person name="Gladieux P."/>
            <person name="Thoren M.H."/>
            <person name="Johannesson H."/>
        </authorList>
    </citation>
    <scope>NUCLEOTIDE SEQUENCE</scope>
    <source>
        <strain evidence="3">CBS 731.68</strain>
    </source>
</reference>
<comment type="similarity">
    <text evidence="1">Belongs to the short-chain dehydrogenases/reductases (SDR) family.</text>
</comment>
<reference evidence="3" key="1">
    <citation type="journal article" date="2023" name="Mol. Phylogenet. Evol.">
        <title>Genome-scale phylogeny and comparative genomics of the fungal order Sordariales.</title>
        <authorList>
            <person name="Hensen N."/>
            <person name="Bonometti L."/>
            <person name="Westerberg I."/>
            <person name="Brannstrom I.O."/>
            <person name="Guillou S."/>
            <person name="Cros-Aarteil S."/>
            <person name="Calhoun S."/>
            <person name="Haridas S."/>
            <person name="Kuo A."/>
            <person name="Mondo S."/>
            <person name="Pangilinan J."/>
            <person name="Riley R."/>
            <person name="LaButti K."/>
            <person name="Andreopoulos B."/>
            <person name="Lipzen A."/>
            <person name="Chen C."/>
            <person name="Yan M."/>
            <person name="Daum C."/>
            <person name="Ng V."/>
            <person name="Clum A."/>
            <person name="Steindorff A."/>
            <person name="Ohm R.A."/>
            <person name="Martin F."/>
            <person name="Silar P."/>
            <person name="Natvig D.O."/>
            <person name="Lalanne C."/>
            <person name="Gautier V."/>
            <person name="Ament-Velasquez S.L."/>
            <person name="Kruys A."/>
            <person name="Hutchinson M.I."/>
            <person name="Powell A.J."/>
            <person name="Barry K."/>
            <person name="Miller A.N."/>
            <person name="Grigoriev I.V."/>
            <person name="Debuchy R."/>
            <person name="Gladieux P."/>
            <person name="Hiltunen Thoren M."/>
            <person name="Johannesson H."/>
        </authorList>
    </citation>
    <scope>NUCLEOTIDE SEQUENCE</scope>
    <source>
        <strain evidence="3">CBS 731.68</strain>
    </source>
</reference>
<dbReference type="InterPro" id="IPR002347">
    <property type="entry name" value="SDR_fam"/>
</dbReference>
<dbReference type="RefSeq" id="XP_062646615.1">
    <property type="nucleotide sequence ID" value="XM_062793150.1"/>
</dbReference>
<dbReference type="PANTHER" id="PTHR24320">
    <property type="entry name" value="RETINOL DEHYDROGENASE"/>
    <property type="match status" value="1"/>
</dbReference>
<accession>A0AAN6Z3L9</accession>
<name>A0AAN6Z3L9_9PEZI</name>
<dbReference type="Proteomes" id="UP001302602">
    <property type="component" value="Unassembled WGS sequence"/>
</dbReference>
<evidence type="ECO:0000313" key="3">
    <source>
        <dbReference type="EMBL" id="KAK4122844.1"/>
    </source>
</evidence>
<proteinExistence type="inferred from homology"/>